<gene>
    <name evidence="2" type="ORF">N5K24_11970</name>
</gene>
<comment type="caution">
    <text evidence="2">The sequence shown here is derived from an EMBL/GenBank/DDBJ whole genome shotgun (WGS) entry which is preliminary data.</text>
</comment>
<dbReference type="AlphaFoldDB" id="A0AA42W9H5"/>
<reference evidence="2" key="1">
    <citation type="submission" date="2022-09" db="EMBL/GenBank/DDBJ databases">
        <title>Intensive care unit water sources are persistently colonized with multi-drug resistant bacteria and are the site of extensive horizontal gene transfer of antibiotic resistance genes.</title>
        <authorList>
            <person name="Diorio-Toth L."/>
        </authorList>
    </citation>
    <scope>NUCLEOTIDE SEQUENCE</scope>
    <source>
        <strain evidence="2">GD03676</strain>
    </source>
</reference>
<sequence>MSASSTIHPQAEPRTPLEPEPLFSSAHAALMFAYNHHNQIYDRPLLARLAQRTSPGKSKGLGGVDGAAQAGIILAAVQKLPRLYQAIVVARFSPRTDQCKCCQGAVDRQEWMAAIREISDAAASDALSAHPTARILRDAIVARYFGKDVLLADAANRASVSVSTATNHNGKIKLWLHGTRTTKEKDGGRGPGSKGVEALAMEYISDVLTAKGLCP</sequence>
<dbReference type="RefSeq" id="WP_280026840.1">
    <property type="nucleotide sequence ID" value="NZ_CBDEUO010000003.1"/>
</dbReference>
<evidence type="ECO:0000313" key="3">
    <source>
        <dbReference type="Proteomes" id="UP001161276"/>
    </source>
</evidence>
<evidence type="ECO:0000313" key="2">
    <source>
        <dbReference type="EMBL" id="MDH2051119.1"/>
    </source>
</evidence>
<proteinExistence type="predicted"/>
<dbReference type="EMBL" id="JAOCKG010000004">
    <property type="protein sequence ID" value="MDH2051119.1"/>
    <property type="molecule type" value="Genomic_DNA"/>
</dbReference>
<dbReference type="Proteomes" id="UP001161276">
    <property type="component" value="Unassembled WGS sequence"/>
</dbReference>
<protein>
    <submittedName>
        <fullName evidence="2">Uncharacterized protein</fullName>
    </submittedName>
</protein>
<feature type="region of interest" description="Disordered" evidence="1">
    <location>
        <begin position="1"/>
        <end position="20"/>
    </location>
</feature>
<organism evidence="2 3">
    <name type="scientific">Achromobacter marplatensis</name>
    <dbReference type="NCBI Taxonomy" id="470868"/>
    <lineage>
        <taxon>Bacteria</taxon>
        <taxon>Pseudomonadati</taxon>
        <taxon>Pseudomonadota</taxon>
        <taxon>Betaproteobacteria</taxon>
        <taxon>Burkholderiales</taxon>
        <taxon>Alcaligenaceae</taxon>
        <taxon>Achromobacter</taxon>
    </lineage>
</organism>
<name>A0AA42W9H5_9BURK</name>
<accession>A0AA42W9H5</accession>
<evidence type="ECO:0000256" key="1">
    <source>
        <dbReference type="SAM" id="MobiDB-lite"/>
    </source>
</evidence>